<dbReference type="AlphaFoldDB" id="A0A4C1YN78"/>
<comment type="caution">
    <text evidence="1">The sequence shown here is derived from an EMBL/GenBank/DDBJ whole genome shotgun (WGS) entry which is preliminary data.</text>
</comment>
<evidence type="ECO:0008006" key="3">
    <source>
        <dbReference type="Google" id="ProtNLM"/>
    </source>
</evidence>
<proteinExistence type="predicted"/>
<reference evidence="1 2" key="1">
    <citation type="journal article" date="2019" name="Commun. Biol.">
        <title>The bagworm genome reveals a unique fibroin gene that provides high tensile strength.</title>
        <authorList>
            <person name="Kono N."/>
            <person name="Nakamura H."/>
            <person name="Ohtoshi R."/>
            <person name="Tomita M."/>
            <person name="Numata K."/>
            <person name="Arakawa K."/>
        </authorList>
    </citation>
    <scope>NUCLEOTIDE SEQUENCE [LARGE SCALE GENOMIC DNA]</scope>
</reference>
<accession>A0A4C1YN78</accession>
<gene>
    <name evidence="1" type="ORF">EVAR_53006_1</name>
</gene>
<dbReference type="InterPro" id="IPR036397">
    <property type="entry name" value="RNaseH_sf"/>
</dbReference>
<evidence type="ECO:0000313" key="2">
    <source>
        <dbReference type="Proteomes" id="UP000299102"/>
    </source>
</evidence>
<dbReference type="GO" id="GO:0003676">
    <property type="term" value="F:nucleic acid binding"/>
    <property type="evidence" value="ECO:0007669"/>
    <property type="project" value="InterPro"/>
</dbReference>
<sequence length="153" mass="17169">MAFKDKSPSKATVYLRFDEFKGGRVTLANEEQRSRSLTAVTEENVLAEINSEVATAVSSKRPNTEPPLQHNLPAPATLKTRDFLECTPIKVIRHPPHSSGSVLCDFLMFKNKKIRSREKCVPHRNSGWATLEKTVEKVTDETKKCILKFGLDG</sequence>
<name>A0A4C1YN78_EUMVA</name>
<dbReference type="EMBL" id="BGZK01001288">
    <property type="protein sequence ID" value="GBP76362.1"/>
    <property type="molecule type" value="Genomic_DNA"/>
</dbReference>
<keyword evidence="2" id="KW-1185">Reference proteome</keyword>
<protein>
    <recommendedName>
        <fullName evidence="3">Histone-lysine N-methyltransferase SETMAR</fullName>
    </recommendedName>
</protein>
<evidence type="ECO:0000313" key="1">
    <source>
        <dbReference type="EMBL" id="GBP76362.1"/>
    </source>
</evidence>
<dbReference type="Proteomes" id="UP000299102">
    <property type="component" value="Unassembled WGS sequence"/>
</dbReference>
<dbReference type="Gene3D" id="3.30.420.10">
    <property type="entry name" value="Ribonuclease H-like superfamily/Ribonuclease H"/>
    <property type="match status" value="1"/>
</dbReference>
<organism evidence="1 2">
    <name type="scientific">Eumeta variegata</name>
    <name type="common">Bagworm moth</name>
    <name type="synonym">Eumeta japonica</name>
    <dbReference type="NCBI Taxonomy" id="151549"/>
    <lineage>
        <taxon>Eukaryota</taxon>
        <taxon>Metazoa</taxon>
        <taxon>Ecdysozoa</taxon>
        <taxon>Arthropoda</taxon>
        <taxon>Hexapoda</taxon>
        <taxon>Insecta</taxon>
        <taxon>Pterygota</taxon>
        <taxon>Neoptera</taxon>
        <taxon>Endopterygota</taxon>
        <taxon>Lepidoptera</taxon>
        <taxon>Glossata</taxon>
        <taxon>Ditrysia</taxon>
        <taxon>Tineoidea</taxon>
        <taxon>Psychidae</taxon>
        <taxon>Oiketicinae</taxon>
        <taxon>Eumeta</taxon>
    </lineage>
</organism>